<feature type="transmembrane region" description="Helical" evidence="2">
    <location>
        <begin position="43"/>
        <end position="60"/>
    </location>
</feature>
<name>R7B577_9FIRM</name>
<dbReference type="EMBL" id="CBHH010000058">
    <property type="protein sequence ID" value="CDD58549.1"/>
    <property type="molecule type" value="Genomic_DNA"/>
</dbReference>
<feature type="compositionally biased region" description="Basic and acidic residues" evidence="1">
    <location>
        <begin position="423"/>
        <end position="439"/>
    </location>
</feature>
<evidence type="ECO:0000313" key="4">
    <source>
        <dbReference type="Proteomes" id="UP000018141"/>
    </source>
</evidence>
<feature type="transmembrane region" description="Helical" evidence="2">
    <location>
        <begin position="592"/>
        <end position="613"/>
    </location>
</feature>
<keyword evidence="2" id="KW-0472">Membrane</keyword>
<feature type="transmembrane region" description="Helical" evidence="2">
    <location>
        <begin position="6"/>
        <end position="31"/>
    </location>
</feature>
<feature type="transmembrane region" description="Helical" evidence="2">
    <location>
        <begin position="620"/>
        <end position="643"/>
    </location>
</feature>
<gene>
    <name evidence="3" type="ORF">BN656_02125</name>
</gene>
<feature type="transmembrane region" description="Helical" evidence="2">
    <location>
        <begin position="517"/>
        <end position="540"/>
    </location>
</feature>
<feature type="region of interest" description="Disordered" evidence="1">
    <location>
        <begin position="418"/>
        <end position="485"/>
    </location>
</feature>
<accession>R7B577</accession>
<protein>
    <submittedName>
        <fullName evidence="3">Uncharacterized protein</fullName>
    </submittedName>
</protein>
<feature type="transmembrane region" description="Helical" evidence="2">
    <location>
        <begin position="154"/>
        <end position="172"/>
    </location>
</feature>
<feature type="compositionally biased region" description="Low complexity" evidence="1">
    <location>
        <begin position="440"/>
        <end position="485"/>
    </location>
</feature>
<comment type="caution">
    <text evidence="3">The sequence shown here is derived from an EMBL/GenBank/DDBJ whole genome shotgun (WGS) entry which is preliminary data.</text>
</comment>
<evidence type="ECO:0000256" key="1">
    <source>
        <dbReference type="SAM" id="MobiDB-lite"/>
    </source>
</evidence>
<sequence>MSMTMLTILQMTGIFALYSVITVGIPALFFHGKVRDRRALERFMVYFTIGNFYIMHIVFALELMHIANRITLITAAVGIAALAYIIKVLRKGKVSENEELNRVLERIIAGLTVLHKGLEGIIGFKTFVKMLFRSLYTQFGRLIRKIFSFVKNNLIETLLFATLAACLVWVYGQNYANLYGYAFSDLPVHNYWINAMDENNIFAAGVYPFGYHCIIFYMHKVFGIDTYVLLRVFGFTQTFYIYIMLLLFIKGICRSRYAAYAGCLVYAGYDIYNLECTRRYLGALPQEYGMLFILPAVYFAIKFFEARKTEIDEGLLKKKWHVDSSWYLVGFALNFAMTIAVHFYDTVIAGIFCAGIMIGFAFRFFRPRYLGRIIVTVLAAVIIGALPMGIAVAQGKPLQGSIGWGINVILGKASQSSTTSSDVNKEADKEAQKEKETKAAADGNTGNAAAGSSEGAPAAGGNSGSSPTAGTKPSQNSNSGGNVGGNSSNSAGITALLTGAYKNIDSGLTANVLRFRIAYFLPAVLACAALAALTGILMLIFHRWRYVAGYNVTQYGAVLVSVAAMSVLMLVLVSLKRLGLPELMDYNRARVYYAYLLTILMSVIVDIPCVLLGGVFRKRWIANLLSLAAGVAVIALGFGYNLVRQPFTTSRLETNGAITCLTNIIHDNKDNTWTIVSANDELRMLYGHGYHYEPITFVHLRESKHDNRRITINTEYVYFYVEKRPLDYLHPYAGSGQMVSEEGAARSTPAGSGITVYYGENRWVIMSKMYYWAQKFMKLYPDEMTVYYEDDEFVCYRLKQNPYSLYNLAID</sequence>
<feature type="transmembrane region" description="Helical" evidence="2">
    <location>
        <begin position="288"/>
        <end position="304"/>
    </location>
</feature>
<feature type="transmembrane region" description="Helical" evidence="2">
    <location>
        <begin position="372"/>
        <end position="393"/>
    </location>
</feature>
<reference evidence="3" key="1">
    <citation type="submission" date="2012-11" db="EMBL/GenBank/DDBJ databases">
        <title>Dependencies among metagenomic species, viruses, plasmids and units of genetic variation.</title>
        <authorList>
            <person name="Nielsen H.B."/>
            <person name="Almeida M."/>
            <person name="Juncker A.S."/>
            <person name="Rasmussen S."/>
            <person name="Li J."/>
            <person name="Sunagawa S."/>
            <person name="Plichta D."/>
            <person name="Gautier L."/>
            <person name="Le Chatelier E."/>
            <person name="Peletier E."/>
            <person name="Bonde I."/>
            <person name="Nielsen T."/>
            <person name="Manichanh C."/>
            <person name="Arumugam M."/>
            <person name="Batto J."/>
            <person name="Santos M.B.Q.D."/>
            <person name="Blom N."/>
            <person name="Borruel N."/>
            <person name="Burgdorf K.S."/>
            <person name="Boumezbeur F."/>
            <person name="Casellas F."/>
            <person name="Dore J."/>
            <person name="Guarner F."/>
            <person name="Hansen T."/>
            <person name="Hildebrand F."/>
            <person name="Kaas R.S."/>
            <person name="Kennedy S."/>
            <person name="Kristiansen K."/>
            <person name="Kultima J.R."/>
            <person name="Leonard P."/>
            <person name="Levenez F."/>
            <person name="Lund O."/>
            <person name="Moumen B."/>
            <person name="Le Paslier D."/>
            <person name="Pons N."/>
            <person name="Pedersen O."/>
            <person name="Prifti E."/>
            <person name="Qin J."/>
            <person name="Raes J."/>
            <person name="Tap J."/>
            <person name="Tims S."/>
            <person name="Ussery D.W."/>
            <person name="Yamada T."/>
            <person name="MetaHit consortium"/>
            <person name="Renault P."/>
            <person name="Sicheritz-Ponten T."/>
            <person name="Bork P."/>
            <person name="Wang J."/>
            <person name="Brunak S."/>
            <person name="Ehrlich S.D."/>
        </authorList>
    </citation>
    <scope>NUCLEOTIDE SEQUENCE [LARGE SCALE GENOMIC DNA]</scope>
</reference>
<feature type="transmembrane region" description="Helical" evidence="2">
    <location>
        <begin position="66"/>
        <end position="86"/>
    </location>
</feature>
<dbReference type="AlphaFoldDB" id="R7B577"/>
<proteinExistence type="predicted"/>
<dbReference type="Proteomes" id="UP000018141">
    <property type="component" value="Unassembled WGS sequence"/>
</dbReference>
<evidence type="ECO:0000313" key="3">
    <source>
        <dbReference type="EMBL" id="CDD58549.1"/>
    </source>
</evidence>
<keyword evidence="2" id="KW-1133">Transmembrane helix</keyword>
<feature type="transmembrane region" description="Helical" evidence="2">
    <location>
        <begin position="325"/>
        <end position="341"/>
    </location>
</feature>
<organism evidence="3 4">
    <name type="scientific">Bacteroides pectinophilus CAG:437</name>
    <dbReference type="NCBI Taxonomy" id="1263051"/>
    <lineage>
        <taxon>Bacteria</taxon>
        <taxon>Bacillati</taxon>
        <taxon>Bacillota</taxon>
        <taxon>Clostridia</taxon>
        <taxon>Eubacteriales</taxon>
    </lineage>
</organism>
<feature type="transmembrane region" description="Helical" evidence="2">
    <location>
        <begin position="347"/>
        <end position="365"/>
    </location>
</feature>
<feature type="transmembrane region" description="Helical" evidence="2">
    <location>
        <begin position="228"/>
        <end position="249"/>
    </location>
</feature>
<keyword evidence="2" id="KW-0812">Transmembrane</keyword>
<feature type="transmembrane region" description="Helical" evidence="2">
    <location>
        <begin position="201"/>
        <end position="219"/>
    </location>
</feature>
<feature type="transmembrane region" description="Helical" evidence="2">
    <location>
        <begin position="552"/>
        <end position="572"/>
    </location>
</feature>
<evidence type="ECO:0000256" key="2">
    <source>
        <dbReference type="SAM" id="Phobius"/>
    </source>
</evidence>